<evidence type="ECO:0000313" key="2">
    <source>
        <dbReference type="EMBL" id="PRM94771.1"/>
    </source>
</evidence>
<name>A0A2S9T7I1_9BACT</name>
<dbReference type="AlphaFoldDB" id="A0A2S9T7I1"/>
<dbReference type="InterPro" id="IPR050696">
    <property type="entry name" value="FtsA/MreB"/>
</dbReference>
<accession>A0A2S9T7I1</accession>
<comment type="caution">
    <text evidence="2">The sequence shown here is derived from an EMBL/GenBank/DDBJ whole genome shotgun (WGS) entry which is preliminary data.</text>
</comment>
<gene>
    <name evidence="2" type="ORF">CJ673_04210</name>
</gene>
<dbReference type="GO" id="GO:0051301">
    <property type="term" value="P:cell division"/>
    <property type="evidence" value="ECO:0007669"/>
    <property type="project" value="InterPro"/>
</dbReference>
<dbReference type="PANTHER" id="PTHR32432:SF4">
    <property type="entry name" value="CELL DIVISION PROTEIN FTSA"/>
    <property type="match status" value="1"/>
</dbReference>
<dbReference type="SUPFAM" id="SSF53067">
    <property type="entry name" value="Actin-like ATPase domain"/>
    <property type="match status" value="1"/>
</dbReference>
<protein>
    <recommendedName>
        <fullName evidence="1">SHS2 domain-containing protein</fullName>
    </recommendedName>
</protein>
<dbReference type="EMBL" id="NXGE01000002">
    <property type="protein sequence ID" value="PRM94771.1"/>
    <property type="molecule type" value="Genomic_DNA"/>
</dbReference>
<dbReference type="Gene3D" id="3.30.1490.110">
    <property type="match status" value="1"/>
</dbReference>
<dbReference type="InterPro" id="IPR003494">
    <property type="entry name" value="SHS2_FtsA"/>
</dbReference>
<dbReference type="InterPro" id="IPR043129">
    <property type="entry name" value="ATPase_NBD"/>
</dbReference>
<evidence type="ECO:0000313" key="3">
    <source>
        <dbReference type="Proteomes" id="UP000238281"/>
    </source>
</evidence>
<dbReference type="PANTHER" id="PTHR32432">
    <property type="entry name" value="CELL DIVISION PROTEIN FTSA-RELATED"/>
    <property type="match status" value="1"/>
</dbReference>
<sequence length="326" mass="37127">MKETILAIDICSSKIATIIANIQDKNVDILGFSISNSFGIEKGFIIDIEEAYLSIKNSITEVKKNLPIDINRTIITLCSKDSLNIKTSGKINLPEKVITKIEINQVLQTAQYNASIPDDYEMIQVITKNFIVDNLSVLNPLNLNAHCLEVQANVIVVKKHLLENFRNIFVKLNLNNLNFILNSYPKNQALTDVYQMKNGIAVLNILANNIAENIKLKYAYLLKDYKSLDNSSNVLKLQHLQSRFINFEEYILSSSVGALNYAINLDESFELDSNKKLLSSINSETKQIETIKVQNKNTNEDMKLSGLNKEEKLKINRFYKKVLEWF</sequence>
<dbReference type="GO" id="GO:0009898">
    <property type="term" value="C:cytoplasmic side of plasma membrane"/>
    <property type="evidence" value="ECO:0007669"/>
    <property type="project" value="TreeGrafter"/>
</dbReference>
<dbReference type="Pfam" id="PF02491">
    <property type="entry name" value="SHS2_FTSA"/>
    <property type="match status" value="1"/>
</dbReference>
<proteinExistence type="predicted"/>
<dbReference type="RefSeq" id="WP_105915038.1">
    <property type="nucleotide sequence ID" value="NZ_NXGE01000002.1"/>
</dbReference>
<dbReference type="SMART" id="SM00842">
    <property type="entry name" value="FtsA"/>
    <property type="match status" value="1"/>
</dbReference>
<feature type="domain" description="SHS2" evidence="1">
    <location>
        <begin position="5"/>
        <end position="190"/>
    </location>
</feature>
<evidence type="ECO:0000259" key="1">
    <source>
        <dbReference type="SMART" id="SM00842"/>
    </source>
</evidence>
<dbReference type="GO" id="GO:0032153">
    <property type="term" value="C:cell division site"/>
    <property type="evidence" value="ECO:0007669"/>
    <property type="project" value="TreeGrafter"/>
</dbReference>
<organism evidence="2 3">
    <name type="scientific">Aliarcobacter cryaerophilus</name>
    <dbReference type="NCBI Taxonomy" id="28198"/>
    <lineage>
        <taxon>Bacteria</taxon>
        <taxon>Pseudomonadati</taxon>
        <taxon>Campylobacterota</taxon>
        <taxon>Epsilonproteobacteria</taxon>
        <taxon>Campylobacterales</taxon>
        <taxon>Arcobacteraceae</taxon>
        <taxon>Aliarcobacter</taxon>
    </lineage>
</organism>
<dbReference type="Proteomes" id="UP000238281">
    <property type="component" value="Unassembled WGS sequence"/>
</dbReference>
<reference evidence="2 3" key="1">
    <citation type="submission" date="2017-09" db="EMBL/GenBank/DDBJ databases">
        <title>Reassesment of A. cryaerophilus.</title>
        <authorList>
            <person name="Perez-Cataluna A."/>
            <person name="Collado L."/>
            <person name="Salgado O."/>
            <person name="Lefinanco V."/>
            <person name="Figueras M.J."/>
        </authorList>
    </citation>
    <scope>NUCLEOTIDE SEQUENCE [LARGE SCALE GENOMIC DNA]</scope>
    <source>
        <strain evidence="2 3">LMG 10210</strain>
    </source>
</reference>